<organism evidence="5 6">
    <name type="scientific">Mycolicibacterium sphagni</name>
    <dbReference type="NCBI Taxonomy" id="1786"/>
    <lineage>
        <taxon>Bacteria</taxon>
        <taxon>Bacillati</taxon>
        <taxon>Actinomycetota</taxon>
        <taxon>Actinomycetes</taxon>
        <taxon>Mycobacteriales</taxon>
        <taxon>Mycobacteriaceae</taxon>
        <taxon>Mycolicibacterium</taxon>
    </lineage>
</organism>
<feature type="domain" description="Low molecular weight antigen MTB12-like C-terminal" evidence="4">
    <location>
        <begin position="75"/>
        <end position="139"/>
    </location>
</feature>
<feature type="transmembrane region" description="Helical" evidence="3">
    <location>
        <begin position="12"/>
        <end position="34"/>
    </location>
</feature>
<evidence type="ECO:0000256" key="2">
    <source>
        <dbReference type="ARBA" id="ARBA00093774"/>
    </source>
</evidence>
<keyword evidence="3" id="KW-0812">Transmembrane</keyword>
<keyword evidence="3" id="KW-0472">Membrane</keyword>
<dbReference type="Proteomes" id="UP000708347">
    <property type="component" value="Unassembled WGS sequence"/>
</dbReference>
<evidence type="ECO:0000259" key="4">
    <source>
        <dbReference type="Pfam" id="PF26580"/>
    </source>
</evidence>
<keyword evidence="3" id="KW-1133">Transmembrane helix</keyword>
<keyword evidence="1" id="KW-0732">Signal</keyword>
<evidence type="ECO:0000256" key="1">
    <source>
        <dbReference type="ARBA" id="ARBA00022729"/>
    </source>
</evidence>
<protein>
    <submittedName>
        <fullName evidence="5">Lumazine-binding protein</fullName>
    </submittedName>
</protein>
<comment type="similarity">
    <text evidence="2">Belongs to the MTB12 family.</text>
</comment>
<reference evidence="5 6" key="1">
    <citation type="submission" date="2019-05" db="EMBL/GenBank/DDBJ databases">
        <title>Mycolicibacterium sphagni ENV482 genome assembly.</title>
        <authorList>
            <person name="Chen W."/>
            <person name="Faulkner N.W."/>
            <person name="Hyman M.R."/>
        </authorList>
    </citation>
    <scope>NUCLEOTIDE SEQUENCE [LARGE SCALE GENOMIC DNA]</scope>
    <source>
        <strain evidence="5 6">ENV482</strain>
    </source>
</reference>
<name>A0ABX2JWE9_9MYCO</name>
<gene>
    <name evidence="5" type="ORF">FEG63_16125</name>
</gene>
<evidence type="ECO:0000256" key="3">
    <source>
        <dbReference type="SAM" id="Phobius"/>
    </source>
</evidence>
<dbReference type="EMBL" id="VBSB01000010">
    <property type="protein sequence ID" value="NTY61072.1"/>
    <property type="molecule type" value="Genomic_DNA"/>
</dbReference>
<sequence length="145" mass="15621">MTEPVDDGASPMPILIALGVAVLVLAAVGVAWLFSNKPMSEDVKVGRAAVGQNDALQRDNYGDFRKYTCAAQQGAQAEVLDRQQKSKAAQGARYVDDVTEVKIDGDRATATVVYHFDHAPDNKVKVPMNFVRESGEWTVCSPGPV</sequence>
<evidence type="ECO:0000313" key="6">
    <source>
        <dbReference type="Proteomes" id="UP000708347"/>
    </source>
</evidence>
<keyword evidence="6" id="KW-1185">Reference proteome</keyword>
<proteinExistence type="inferred from homology"/>
<dbReference type="Pfam" id="PF26580">
    <property type="entry name" value="Mtb12_C"/>
    <property type="match status" value="1"/>
</dbReference>
<comment type="caution">
    <text evidence="5">The sequence shown here is derived from an EMBL/GenBank/DDBJ whole genome shotgun (WGS) entry which is preliminary data.</text>
</comment>
<accession>A0ABX2JWE9</accession>
<dbReference type="InterPro" id="IPR058644">
    <property type="entry name" value="Mtb12-like_C"/>
</dbReference>
<evidence type="ECO:0000313" key="5">
    <source>
        <dbReference type="EMBL" id="NTY61072.1"/>
    </source>
</evidence>
<dbReference type="RefSeq" id="WP_345892141.1">
    <property type="nucleotide sequence ID" value="NZ_VBSB01000010.1"/>
</dbReference>